<protein>
    <recommendedName>
        <fullName evidence="4">AP2/ERF domain-containing protein</fullName>
    </recommendedName>
</protein>
<name>A0A835AEN1_9POAL</name>
<dbReference type="AlphaFoldDB" id="A0A835AEN1"/>
<comment type="caution">
    <text evidence="2">The sequence shown here is derived from an EMBL/GenBank/DDBJ whole genome shotgun (WGS) entry which is preliminary data.</text>
</comment>
<dbReference type="EMBL" id="JACEFO010002526">
    <property type="protein sequence ID" value="KAF8656913.1"/>
    <property type="molecule type" value="Genomic_DNA"/>
</dbReference>
<keyword evidence="3" id="KW-1185">Reference proteome</keyword>
<evidence type="ECO:0008006" key="4">
    <source>
        <dbReference type="Google" id="ProtNLM"/>
    </source>
</evidence>
<dbReference type="Proteomes" id="UP000636709">
    <property type="component" value="Unassembled WGS sequence"/>
</dbReference>
<accession>A0A835AEN1</accession>
<proteinExistence type="predicted"/>
<evidence type="ECO:0000313" key="2">
    <source>
        <dbReference type="EMBL" id="KAF8656913.1"/>
    </source>
</evidence>
<organism evidence="2 3">
    <name type="scientific">Digitaria exilis</name>
    <dbReference type="NCBI Taxonomy" id="1010633"/>
    <lineage>
        <taxon>Eukaryota</taxon>
        <taxon>Viridiplantae</taxon>
        <taxon>Streptophyta</taxon>
        <taxon>Embryophyta</taxon>
        <taxon>Tracheophyta</taxon>
        <taxon>Spermatophyta</taxon>
        <taxon>Magnoliopsida</taxon>
        <taxon>Liliopsida</taxon>
        <taxon>Poales</taxon>
        <taxon>Poaceae</taxon>
        <taxon>PACMAD clade</taxon>
        <taxon>Panicoideae</taxon>
        <taxon>Panicodae</taxon>
        <taxon>Paniceae</taxon>
        <taxon>Anthephorinae</taxon>
        <taxon>Digitaria</taxon>
    </lineage>
</organism>
<gene>
    <name evidence="2" type="ORF">HU200_060476</name>
</gene>
<feature type="region of interest" description="Disordered" evidence="1">
    <location>
        <begin position="275"/>
        <end position="297"/>
    </location>
</feature>
<evidence type="ECO:0000313" key="3">
    <source>
        <dbReference type="Proteomes" id="UP000636709"/>
    </source>
</evidence>
<sequence>MEGRNQNNRGLGQRGRRWVWQKRWLWQSKRKKNSYRENHGGFRTGWSGARFKELEEEAERLTKQPARHTNHHSHPLLAMAPRLERDGGFHFPNSEQENSLFLRTIISVMFGDTAVLALVPETAMAPAPAPAVACARCDADAAAATGSSSNSEEHGGECSGSATRVVTGPEAAWASGEEGEQLQVTGACGGGRGAMARHLRHNQGRAYNIAAVAFRGHRANPNFLTEAAAPASSWAPTTTMYQHNHLLPQPLLECLHEKCGSNAVSPVHAAQLEAAAKPPPRVRGSVFGSGSGRVEDK</sequence>
<evidence type="ECO:0000256" key="1">
    <source>
        <dbReference type="SAM" id="MobiDB-lite"/>
    </source>
</evidence>
<dbReference type="OrthoDB" id="10646659at2759"/>
<reference evidence="2" key="1">
    <citation type="submission" date="2020-07" db="EMBL/GenBank/DDBJ databases">
        <title>Genome sequence and genetic diversity analysis of an under-domesticated orphan crop, white fonio (Digitaria exilis).</title>
        <authorList>
            <person name="Bennetzen J.L."/>
            <person name="Chen S."/>
            <person name="Ma X."/>
            <person name="Wang X."/>
            <person name="Yssel A.E.J."/>
            <person name="Chaluvadi S.R."/>
            <person name="Johnson M."/>
            <person name="Gangashetty P."/>
            <person name="Hamidou F."/>
            <person name="Sanogo M.D."/>
            <person name="Zwaenepoel A."/>
            <person name="Wallace J."/>
            <person name="Van De Peer Y."/>
            <person name="Van Deynze A."/>
        </authorList>
    </citation>
    <scope>NUCLEOTIDE SEQUENCE</scope>
    <source>
        <tissue evidence="2">Leaves</tissue>
    </source>
</reference>